<dbReference type="PROSITE" id="PS50835">
    <property type="entry name" value="IG_LIKE"/>
    <property type="match status" value="3"/>
</dbReference>
<organism evidence="5 6">
    <name type="scientific">Stichopus japonicus</name>
    <name type="common">Sea cucumber</name>
    <dbReference type="NCBI Taxonomy" id="307972"/>
    <lineage>
        <taxon>Eukaryota</taxon>
        <taxon>Metazoa</taxon>
        <taxon>Echinodermata</taxon>
        <taxon>Eleutherozoa</taxon>
        <taxon>Echinozoa</taxon>
        <taxon>Holothuroidea</taxon>
        <taxon>Aspidochirotacea</taxon>
        <taxon>Aspidochirotida</taxon>
        <taxon>Stichopodidae</taxon>
        <taxon>Apostichopus</taxon>
    </lineage>
</organism>
<feature type="compositionally biased region" description="Acidic residues" evidence="1">
    <location>
        <begin position="554"/>
        <end position="571"/>
    </location>
</feature>
<keyword evidence="2" id="KW-1133">Transmembrane helix</keyword>
<reference evidence="5 6" key="1">
    <citation type="journal article" date="2017" name="PLoS Biol.">
        <title>The sea cucumber genome provides insights into morphological evolution and visceral regeneration.</title>
        <authorList>
            <person name="Zhang X."/>
            <person name="Sun L."/>
            <person name="Yuan J."/>
            <person name="Sun Y."/>
            <person name="Gao Y."/>
            <person name="Zhang L."/>
            <person name="Li S."/>
            <person name="Dai H."/>
            <person name="Hamel J.F."/>
            <person name="Liu C."/>
            <person name="Yu Y."/>
            <person name="Liu S."/>
            <person name="Lin W."/>
            <person name="Guo K."/>
            <person name="Jin S."/>
            <person name="Xu P."/>
            <person name="Storey K.B."/>
            <person name="Huan P."/>
            <person name="Zhang T."/>
            <person name="Zhou Y."/>
            <person name="Zhang J."/>
            <person name="Lin C."/>
            <person name="Li X."/>
            <person name="Xing L."/>
            <person name="Huo D."/>
            <person name="Sun M."/>
            <person name="Wang L."/>
            <person name="Mercier A."/>
            <person name="Li F."/>
            <person name="Yang H."/>
            <person name="Xiang J."/>
        </authorList>
    </citation>
    <scope>NUCLEOTIDE SEQUENCE [LARGE SCALE GENOMIC DNA]</scope>
    <source>
        <strain evidence="5">Shaxun</strain>
        <tissue evidence="5">Muscle</tissue>
    </source>
</reference>
<dbReference type="Gene3D" id="2.60.40.10">
    <property type="entry name" value="Immunoglobulins"/>
    <property type="match status" value="2"/>
</dbReference>
<keyword evidence="2" id="KW-0472">Membrane</keyword>
<keyword evidence="3" id="KW-0732">Signal</keyword>
<comment type="caution">
    <text evidence="5">The sequence shown here is derived from an EMBL/GenBank/DDBJ whole genome shotgun (WGS) entry which is preliminary data.</text>
</comment>
<proteinExistence type="predicted"/>
<dbReference type="InterPro" id="IPR013783">
    <property type="entry name" value="Ig-like_fold"/>
</dbReference>
<dbReference type="EMBL" id="MRZV01000248">
    <property type="protein sequence ID" value="PIK54430.1"/>
    <property type="molecule type" value="Genomic_DNA"/>
</dbReference>
<dbReference type="AlphaFoldDB" id="A0A2G8L2R2"/>
<name>A0A2G8L2R2_STIJA</name>
<dbReference type="InterPro" id="IPR013106">
    <property type="entry name" value="Ig_V-set"/>
</dbReference>
<dbReference type="Proteomes" id="UP000230750">
    <property type="component" value="Unassembled WGS sequence"/>
</dbReference>
<feature type="compositionally biased region" description="Low complexity" evidence="1">
    <location>
        <begin position="473"/>
        <end position="495"/>
    </location>
</feature>
<feature type="region of interest" description="Disordered" evidence="1">
    <location>
        <begin position="473"/>
        <end position="507"/>
    </location>
</feature>
<accession>A0A2G8L2R2</accession>
<evidence type="ECO:0000256" key="3">
    <source>
        <dbReference type="SAM" id="SignalP"/>
    </source>
</evidence>
<feature type="domain" description="Ig-like" evidence="4">
    <location>
        <begin position="23"/>
        <end position="126"/>
    </location>
</feature>
<dbReference type="Pfam" id="PF07686">
    <property type="entry name" value="V-set"/>
    <property type="match status" value="1"/>
</dbReference>
<gene>
    <name evidence="5" type="ORF">BSL78_08643</name>
</gene>
<feature type="domain" description="Ig-like" evidence="4">
    <location>
        <begin position="228"/>
        <end position="311"/>
    </location>
</feature>
<dbReference type="PANTHER" id="PTHR45889:SF8">
    <property type="entry name" value="IG-LIKE DOMAIN-CONTAINING PROTEIN"/>
    <property type="match status" value="1"/>
</dbReference>
<evidence type="ECO:0000256" key="2">
    <source>
        <dbReference type="SAM" id="Phobius"/>
    </source>
</evidence>
<evidence type="ECO:0000313" key="6">
    <source>
        <dbReference type="Proteomes" id="UP000230750"/>
    </source>
</evidence>
<feature type="transmembrane region" description="Helical" evidence="2">
    <location>
        <begin position="359"/>
        <end position="385"/>
    </location>
</feature>
<dbReference type="InterPro" id="IPR036179">
    <property type="entry name" value="Ig-like_dom_sf"/>
</dbReference>
<keyword evidence="6" id="KW-1185">Reference proteome</keyword>
<sequence length="613" mass="67900">MATLLSVLLIVGLVEAVSSAPTPDLVEVQPISALVGERVTLSCHIDYSSTANMNAHMALWRKLGTMQLRFNGNNTDQIPAKIGERVTIVNDHKHVGRFMLIINNVSVNDSGIYQCYILRLPNLDISVLSAVNLQVMVPPNDGYPKCRILSITSSPLSVGNLFTLKCTSKGGIPASRLKWYLGNEPISEVGENILTVPRVFTAKDYNTSYTCREENDALTDIRECSVTPRQTTFWLKVTKDTDKESVNSRLKCQINGKTSAVVKFDWFLNGMKVGETVTKRMSDTVDVINSETSDRVSLICCRVTLLEESVTNCTKIRSYTKNTSGDSHVYIESEFSEYFDYTEMEDKTKTEQEDVTSSIVSVIIAASVAVVIGISLGAAIVLFCFTCCSRRRDKPLSINAKKKTSSQKHGDSIIVTQSSIKSDQSQTLGPQFSFKRHSLRTRPISRAWTFDTRCLQINSIFDDLSLLRNDNITSGSSSSNEGNTTDDTVVNTSSTYNPSPECYLPLRPQSISSSKYEGLSSHPVVNQTQSYEVPLSENGSLNYEDIQTQYSDSWESEVGDGGEGREDDGDSSNDIPQNEPFYHNDSIRKPTVASRFHNFMARPGGEPINKPND</sequence>
<feature type="domain" description="Ig-like" evidence="4">
    <location>
        <begin position="144"/>
        <end position="227"/>
    </location>
</feature>
<feature type="chain" id="PRO_5013970307" description="Ig-like domain-containing protein" evidence="3">
    <location>
        <begin position="17"/>
        <end position="613"/>
    </location>
</feature>
<dbReference type="SUPFAM" id="SSF48726">
    <property type="entry name" value="Immunoglobulin"/>
    <property type="match status" value="2"/>
</dbReference>
<dbReference type="PANTHER" id="PTHR45889">
    <property type="entry name" value="IG-LIKE DOMAIN-CONTAINING PROTEIN"/>
    <property type="match status" value="1"/>
</dbReference>
<protein>
    <recommendedName>
        <fullName evidence="4">Ig-like domain-containing protein</fullName>
    </recommendedName>
</protein>
<evidence type="ECO:0000313" key="5">
    <source>
        <dbReference type="EMBL" id="PIK54430.1"/>
    </source>
</evidence>
<dbReference type="OrthoDB" id="10015491at2759"/>
<dbReference type="InterPro" id="IPR003599">
    <property type="entry name" value="Ig_sub"/>
</dbReference>
<dbReference type="SMART" id="SM00409">
    <property type="entry name" value="IG"/>
    <property type="match status" value="1"/>
</dbReference>
<feature type="signal peptide" evidence="3">
    <location>
        <begin position="1"/>
        <end position="16"/>
    </location>
</feature>
<evidence type="ECO:0000256" key="1">
    <source>
        <dbReference type="SAM" id="MobiDB-lite"/>
    </source>
</evidence>
<evidence type="ECO:0000259" key="4">
    <source>
        <dbReference type="PROSITE" id="PS50835"/>
    </source>
</evidence>
<dbReference type="STRING" id="307972.A0A2G8L2R2"/>
<feature type="region of interest" description="Disordered" evidence="1">
    <location>
        <begin position="550"/>
        <end position="589"/>
    </location>
</feature>
<dbReference type="InterPro" id="IPR007110">
    <property type="entry name" value="Ig-like_dom"/>
</dbReference>
<keyword evidence="2" id="KW-0812">Transmembrane</keyword>